<dbReference type="PROSITE" id="PS51502">
    <property type="entry name" value="S_R_A_B_BARREL"/>
    <property type="match status" value="1"/>
</dbReference>
<dbReference type="Pfam" id="PF07876">
    <property type="entry name" value="Dabb"/>
    <property type="match status" value="1"/>
</dbReference>
<dbReference type="Proteomes" id="UP001169027">
    <property type="component" value="Unassembled WGS sequence"/>
</dbReference>
<protein>
    <submittedName>
        <fullName evidence="2">Dabb family protein</fullName>
    </submittedName>
</protein>
<dbReference type="PANTHER" id="PTHR37832:SF1">
    <property type="entry name" value="STRESS-RESPONSE A_B BARREL DOMAIN-CONTAINING PROTEIN"/>
    <property type="match status" value="1"/>
</dbReference>
<proteinExistence type="predicted"/>
<evidence type="ECO:0000313" key="3">
    <source>
        <dbReference type="Proteomes" id="UP001169027"/>
    </source>
</evidence>
<feature type="domain" description="Stress-response A/B barrel" evidence="1">
    <location>
        <begin position="2"/>
        <end position="91"/>
    </location>
</feature>
<dbReference type="RefSeq" id="WP_286531923.1">
    <property type="nucleotide sequence ID" value="NZ_JAUJZH010000017.1"/>
</dbReference>
<sequence>MIKHVVMWKLKNPKDAAAFKARLDSCQGLVPGMRQFEVGVRTPGLEANCDVVLNSAFDDEAALQAYLEHPRHVEVSAVLGSLRESRSVLDYQTP</sequence>
<accession>A0ABT8S8G6</accession>
<name>A0ABT8S8G6_9BURK</name>
<dbReference type="InterPro" id="IPR013097">
    <property type="entry name" value="Dabb"/>
</dbReference>
<dbReference type="SUPFAM" id="SSF54909">
    <property type="entry name" value="Dimeric alpha+beta barrel"/>
    <property type="match status" value="1"/>
</dbReference>
<evidence type="ECO:0000259" key="1">
    <source>
        <dbReference type="PROSITE" id="PS51502"/>
    </source>
</evidence>
<keyword evidence="3" id="KW-1185">Reference proteome</keyword>
<evidence type="ECO:0000313" key="2">
    <source>
        <dbReference type="EMBL" id="MDO1535080.1"/>
    </source>
</evidence>
<organism evidence="2 3">
    <name type="scientific">Variovorax ginsengisoli</name>
    <dbReference type="NCBI Taxonomy" id="363844"/>
    <lineage>
        <taxon>Bacteria</taxon>
        <taxon>Pseudomonadati</taxon>
        <taxon>Pseudomonadota</taxon>
        <taxon>Betaproteobacteria</taxon>
        <taxon>Burkholderiales</taxon>
        <taxon>Comamonadaceae</taxon>
        <taxon>Variovorax</taxon>
    </lineage>
</organism>
<dbReference type="InterPro" id="IPR011008">
    <property type="entry name" value="Dimeric_a/b-barrel"/>
</dbReference>
<dbReference type="Gene3D" id="3.30.70.100">
    <property type="match status" value="1"/>
</dbReference>
<dbReference type="EMBL" id="JAUKVY010000017">
    <property type="protein sequence ID" value="MDO1535080.1"/>
    <property type="molecule type" value="Genomic_DNA"/>
</dbReference>
<gene>
    <name evidence="2" type="ORF">Q2T77_22550</name>
</gene>
<dbReference type="PANTHER" id="PTHR37832">
    <property type="entry name" value="BLL2683 PROTEIN"/>
    <property type="match status" value="1"/>
</dbReference>
<dbReference type="SMART" id="SM00886">
    <property type="entry name" value="Dabb"/>
    <property type="match status" value="1"/>
</dbReference>
<comment type="caution">
    <text evidence="2">The sequence shown here is derived from an EMBL/GenBank/DDBJ whole genome shotgun (WGS) entry which is preliminary data.</text>
</comment>
<reference evidence="2" key="1">
    <citation type="submission" date="2023-06" db="EMBL/GenBank/DDBJ databases">
        <authorList>
            <person name="Jiang Y."/>
            <person name="Liu Q."/>
        </authorList>
    </citation>
    <scope>NUCLEOTIDE SEQUENCE</scope>
    <source>
        <strain evidence="2">CGMCC 1.12090</strain>
    </source>
</reference>